<name>A0A926IUA5_9FIRM</name>
<comment type="caution">
    <text evidence="10">Lacks conserved residue(s) required for the propagation of feature annotation.</text>
</comment>
<dbReference type="InterPro" id="IPR036412">
    <property type="entry name" value="HAD-like_sf"/>
</dbReference>
<dbReference type="PROSITE" id="PS01229">
    <property type="entry name" value="COF_2"/>
    <property type="match status" value="1"/>
</dbReference>
<proteinExistence type="inferred from homology"/>
<dbReference type="SUPFAM" id="SSF56784">
    <property type="entry name" value="HAD-like"/>
    <property type="match status" value="1"/>
</dbReference>
<keyword evidence="10" id="KW-0479">Metal-binding</keyword>
<keyword evidence="6 10" id="KW-1133">Transmembrane helix</keyword>
<dbReference type="AlphaFoldDB" id="A0A926IUA5"/>
<evidence type="ECO:0000256" key="9">
    <source>
        <dbReference type="ARBA" id="ARBA00049338"/>
    </source>
</evidence>
<keyword evidence="4 10" id="KW-0812">Transmembrane</keyword>
<accession>A0A926IUA5</accession>
<dbReference type="InterPro" id="IPR023214">
    <property type="entry name" value="HAD_sf"/>
</dbReference>
<evidence type="ECO:0000256" key="2">
    <source>
        <dbReference type="ARBA" id="ARBA00006024"/>
    </source>
</evidence>
<dbReference type="PANTHER" id="PTHR48085">
    <property type="entry name" value="CADMIUM/ZINC-TRANSPORTING ATPASE HMA2-RELATED"/>
    <property type="match status" value="1"/>
</dbReference>
<evidence type="ECO:0000256" key="6">
    <source>
        <dbReference type="ARBA" id="ARBA00022989"/>
    </source>
</evidence>
<keyword evidence="10" id="KW-1003">Cell membrane</keyword>
<evidence type="ECO:0000259" key="11">
    <source>
        <dbReference type="Pfam" id="PF00122"/>
    </source>
</evidence>
<comment type="caution">
    <text evidence="12">The sequence shown here is derived from an EMBL/GenBank/DDBJ whole genome shotgun (WGS) entry which is preliminary data.</text>
</comment>
<dbReference type="RefSeq" id="WP_262432057.1">
    <property type="nucleotide sequence ID" value="NZ_JACRTE010000006.1"/>
</dbReference>
<dbReference type="GO" id="GO:0016887">
    <property type="term" value="F:ATP hydrolysis activity"/>
    <property type="evidence" value="ECO:0007669"/>
    <property type="project" value="InterPro"/>
</dbReference>
<dbReference type="Gene3D" id="3.40.50.1000">
    <property type="entry name" value="HAD superfamily/HAD-like"/>
    <property type="match status" value="1"/>
</dbReference>
<dbReference type="InterPro" id="IPR044492">
    <property type="entry name" value="P_typ_ATPase_HD_dom"/>
</dbReference>
<evidence type="ECO:0000313" key="12">
    <source>
        <dbReference type="EMBL" id="MBC8596608.1"/>
    </source>
</evidence>
<organism evidence="12 13">
    <name type="scientific">Qingrenia yutianensis</name>
    <dbReference type="NCBI Taxonomy" id="2763676"/>
    <lineage>
        <taxon>Bacteria</taxon>
        <taxon>Bacillati</taxon>
        <taxon>Bacillota</taxon>
        <taxon>Clostridia</taxon>
        <taxon>Eubacteriales</taxon>
        <taxon>Oscillospiraceae</taxon>
        <taxon>Qingrenia</taxon>
    </lineage>
</organism>
<dbReference type="PRINTS" id="PR00119">
    <property type="entry name" value="CATATPASE"/>
</dbReference>
<comment type="similarity">
    <text evidence="2 10">Belongs to the cation transport ATPase (P-type) (TC 3.A.3) family. Type IB subfamily.</text>
</comment>
<evidence type="ECO:0000256" key="7">
    <source>
        <dbReference type="ARBA" id="ARBA00023136"/>
    </source>
</evidence>
<feature type="domain" description="P-type ATPase A" evidence="11">
    <location>
        <begin position="192"/>
        <end position="291"/>
    </location>
</feature>
<dbReference type="GO" id="GO:0008551">
    <property type="term" value="F:P-type cadmium transporter activity"/>
    <property type="evidence" value="ECO:0007669"/>
    <property type="project" value="UniProtKB-EC"/>
</dbReference>
<dbReference type="InterPro" id="IPR059000">
    <property type="entry name" value="ATPase_P-type_domA"/>
</dbReference>
<dbReference type="GO" id="GO:0005886">
    <property type="term" value="C:plasma membrane"/>
    <property type="evidence" value="ECO:0007669"/>
    <property type="project" value="UniProtKB-SubCell"/>
</dbReference>
<dbReference type="SFLD" id="SFLDF00027">
    <property type="entry name" value="p-type_atpase"/>
    <property type="match status" value="1"/>
</dbReference>
<evidence type="ECO:0000256" key="10">
    <source>
        <dbReference type="RuleBase" id="RU362081"/>
    </source>
</evidence>
<keyword evidence="5" id="KW-1278">Translocase</keyword>
<dbReference type="EMBL" id="JACRTE010000006">
    <property type="protein sequence ID" value="MBC8596608.1"/>
    <property type="molecule type" value="Genomic_DNA"/>
</dbReference>
<evidence type="ECO:0000256" key="4">
    <source>
        <dbReference type="ARBA" id="ARBA00022692"/>
    </source>
</evidence>
<dbReference type="PANTHER" id="PTHR48085:SF5">
    <property type="entry name" value="CADMIUM_ZINC-TRANSPORTING ATPASE HMA4-RELATED"/>
    <property type="match status" value="1"/>
</dbReference>
<dbReference type="InterPro" id="IPR023299">
    <property type="entry name" value="ATPase_P-typ_cyto_dom_N"/>
</dbReference>
<dbReference type="InterPro" id="IPR051014">
    <property type="entry name" value="Cation_Transport_ATPase_IB"/>
</dbReference>
<dbReference type="GO" id="GO:0046872">
    <property type="term" value="F:metal ion binding"/>
    <property type="evidence" value="ECO:0007669"/>
    <property type="project" value="UniProtKB-KW"/>
</dbReference>
<feature type="transmembrane region" description="Helical" evidence="10">
    <location>
        <begin position="646"/>
        <end position="663"/>
    </location>
</feature>
<dbReference type="SFLD" id="SFLDS00003">
    <property type="entry name" value="Haloacid_Dehalogenase"/>
    <property type="match status" value="1"/>
</dbReference>
<feature type="transmembrane region" description="Helical" evidence="10">
    <location>
        <begin position="103"/>
        <end position="123"/>
    </location>
</feature>
<protein>
    <recommendedName>
        <fullName evidence="8">Cd(2+)-exporting ATPase</fullName>
        <ecNumber evidence="8">7.2.2.21</ecNumber>
    </recommendedName>
</protein>
<comment type="subcellular location">
    <subcellularLocation>
        <location evidence="10">Cell membrane</location>
    </subcellularLocation>
    <subcellularLocation>
        <location evidence="1">Membrane</location>
        <topology evidence="1">Multi-pass membrane protein</topology>
    </subcellularLocation>
</comment>
<dbReference type="PROSITE" id="PS00154">
    <property type="entry name" value="ATPASE_E1_E2"/>
    <property type="match status" value="1"/>
</dbReference>
<evidence type="ECO:0000256" key="5">
    <source>
        <dbReference type="ARBA" id="ARBA00022967"/>
    </source>
</evidence>
<dbReference type="InterPro" id="IPR018303">
    <property type="entry name" value="ATPase_P-typ_P_site"/>
</dbReference>
<dbReference type="InterPro" id="IPR008250">
    <property type="entry name" value="ATPase_P-typ_transduc_dom_A_sf"/>
</dbReference>
<dbReference type="SFLD" id="SFLDG00002">
    <property type="entry name" value="C1.7:_P-type_atpase_like"/>
    <property type="match status" value="1"/>
</dbReference>
<dbReference type="Gene3D" id="3.40.1110.10">
    <property type="entry name" value="Calcium-transporting ATPase, cytoplasmic domain N"/>
    <property type="match status" value="1"/>
</dbReference>
<gene>
    <name evidence="12" type="ORF">H8706_06955</name>
</gene>
<dbReference type="InterPro" id="IPR001757">
    <property type="entry name" value="P_typ_ATPase"/>
</dbReference>
<dbReference type="NCBIfam" id="TIGR01525">
    <property type="entry name" value="ATPase-IB_hvy"/>
    <property type="match status" value="1"/>
</dbReference>
<sequence>MRYKIIYDKPGRLRVRCGADVFEKTQEVPLCARLLRLPYVLSAKASHINGGILVFYNKDFRSELLGEIAEIKAKSIEKGEISQLDVLDAEFKRDFAKIIKRRILARLFLPSFLSFPLALYRAVPFVKSGLKSLSEGKINVSVLDAVSISASLLSGSPSTAASVMTLLNISSLLEGYTRKKAKTALSDSLSLNIDTVWKAENETAVKIPLKNIALGDVVRVLQGSMIPVDGTVEKGEAGVNESAMTGEAMPCHKTKGMSVYAGTVVEEGEIDIKVTSLADNSRISKVVELIENSENLKSGVQTKAEKFADSLVPFSLLTCAATYLFTGNVTKALSVLMVDYSCAIKLSTPICVISAMREATEYDITVKGGRFLENYAHADTIVFDKTGTLTVSCPNLAKVIAYEGYTEDEILRTAACLEEHFPHSVAKAIVHAAEERKLEHQEEHAEVEYIVAHGISSILHGERALIGSAHFIFDDENIEIDEERTAEIKKLGERYSMVYLAIGGKLCGILCIEDPLRKDADKVIAKLKDMGLNRVIMLTGDGESTASNVCGQVGIDKFYARVLPEDKLNIVNSLKEGGHKVVMVGDGINDSPALAAADVSVAMKDASDIAREVADITLVSSDLERLCVLRSLSESLFKRIYGNYKFISVFNSALILLGIFGVITPVSSALLHNISTMGVCAYSMKPFLNEGDKEVKK</sequence>
<dbReference type="PRINTS" id="PR00120">
    <property type="entry name" value="HATPASE"/>
</dbReference>
<evidence type="ECO:0000256" key="3">
    <source>
        <dbReference type="ARBA" id="ARBA00022539"/>
    </source>
</evidence>
<reference evidence="12" key="1">
    <citation type="submission" date="2020-08" db="EMBL/GenBank/DDBJ databases">
        <title>Genome public.</title>
        <authorList>
            <person name="Liu C."/>
            <person name="Sun Q."/>
        </authorList>
    </citation>
    <scope>NUCLEOTIDE SEQUENCE</scope>
    <source>
        <strain evidence="12">NSJ-50</strain>
    </source>
</reference>
<keyword evidence="10" id="KW-0547">Nucleotide-binding</keyword>
<dbReference type="Pfam" id="PF00122">
    <property type="entry name" value="E1-E2_ATPase"/>
    <property type="match status" value="1"/>
</dbReference>
<dbReference type="GO" id="GO:0005524">
    <property type="term" value="F:ATP binding"/>
    <property type="evidence" value="ECO:0007669"/>
    <property type="project" value="UniProtKB-UniRule"/>
</dbReference>
<evidence type="ECO:0000256" key="8">
    <source>
        <dbReference type="ARBA" id="ARBA00039103"/>
    </source>
</evidence>
<keyword evidence="10" id="KW-0067">ATP-binding</keyword>
<dbReference type="SUPFAM" id="SSF81653">
    <property type="entry name" value="Calcium ATPase, transduction domain A"/>
    <property type="match status" value="1"/>
</dbReference>
<dbReference type="Gene3D" id="2.70.150.10">
    <property type="entry name" value="Calcium-transporting ATPase, cytoplasmic transduction domain A"/>
    <property type="match status" value="1"/>
</dbReference>
<dbReference type="NCBIfam" id="TIGR01494">
    <property type="entry name" value="ATPase_P-type"/>
    <property type="match status" value="1"/>
</dbReference>
<dbReference type="Pfam" id="PF00702">
    <property type="entry name" value="Hydrolase"/>
    <property type="match status" value="1"/>
</dbReference>
<keyword evidence="7 10" id="KW-0472">Membrane</keyword>
<dbReference type="InterPro" id="IPR027256">
    <property type="entry name" value="P-typ_ATPase_IB"/>
</dbReference>
<dbReference type="EC" id="7.2.2.21" evidence="8"/>
<keyword evidence="13" id="KW-1185">Reference proteome</keyword>
<comment type="catalytic activity">
    <reaction evidence="9">
        <text>Cd(2+)(in) + ATP + H2O = Cd(2+)(out) + ADP + phosphate + H(+)</text>
        <dbReference type="Rhea" id="RHEA:12132"/>
        <dbReference type="ChEBI" id="CHEBI:15377"/>
        <dbReference type="ChEBI" id="CHEBI:15378"/>
        <dbReference type="ChEBI" id="CHEBI:30616"/>
        <dbReference type="ChEBI" id="CHEBI:43474"/>
        <dbReference type="ChEBI" id="CHEBI:48775"/>
        <dbReference type="ChEBI" id="CHEBI:456216"/>
        <dbReference type="EC" id="7.2.2.21"/>
    </reaction>
</comment>
<evidence type="ECO:0000313" key="13">
    <source>
        <dbReference type="Proteomes" id="UP000647416"/>
    </source>
</evidence>
<dbReference type="CDD" id="cd07550">
    <property type="entry name" value="P-type_ATPase_HM"/>
    <property type="match status" value="1"/>
</dbReference>
<evidence type="ECO:0000256" key="1">
    <source>
        <dbReference type="ARBA" id="ARBA00004141"/>
    </source>
</evidence>
<dbReference type="Proteomes" id="UP000647416">
    <property type="component" value="Unassembled WGS sequence"/>
</dbReference>
<keyword evidence="3" id="KW-0104">Cadmium</keyword>